<protein>
    <submittedName>
        <fullName evidence="2">Uncharacterized protein</fullName>
    </submittedName>
</protein>
<comment type="caution">
    <text evidence="2">The sequence shown here is derived from an EMBL/GenBank/DDBJ whole genome shotgun (WGS) entry which is preliminary data.</text>
</comment>
<dbReference type="AlphaFoldDB" id="A0A8T0QXF2"/>
<feature type="transmembrane region" description="Helical" evidence="1">
    <location>
        <begin position="35"/>
        <end position="59"/>
    </location>
</feature>
<keyword evidence="1" id="KW-0472">Membrane</keyword>
<evidence type="ECO:0000313" key="2">
    <source>
        <dbReference type="EMBL" id="KAG2577824.1"/>
    </source>
</evidence>
<proteinExistence type="predicted"/>
<accession>A0A8T0QXF2</accession>
<dbReference type="EMBL" id="CM029048">
    <property type="protein sequence ID" value="KAG2577824.1"/>
    <property type="molecule type" value="Genomic_DNA"/>
</dbReference>
<keyword evidence="1" id="KW-1133">Transmembrane helix</keyword>
<sequence>MAGVRVLRQLLTPPRSAGNQLRRLSMLRQRLGRGLLFPLSTHVLAVGGLLLFLMILSAVSSPGSSAGPRRSPPCHFCSKLSPWLPPAAAEWAPRPRRTATHRRGLAVLL</sequence>
<reference evidence="2" key="1">
    <citation type="submission" date="2020-05" db="EMBL/GenBank/DDBJ databases">
        <title>WGS assembly of Panicum virgatum.</title>
        <authorList>
            <person name="Lovell J.T."/>
            <person name="Jenkins J."/>
            <person name="Shu S."/>
            <person name="Juenger T.E."/>
            <person name="Schmutz J."/>
        </authorList>
    </citation>
    <scope>NUCLEOTIDE SEQUENCE</scope>
    <source>
        <strain evidence="2">AP13</strain>
    </source>
</reference>
<evidence type="ECO:0000256" key="1">
    <source>
        <dbReference type="SAM" id="Phobius"/>
    </source>
</evidence>
<dbReference type="Proteomes" id="UP000823388">
    <property type="component" value="Chromosome 6N"/>
</dbReference>
<name>A0A8T0QXF2_PANVG</name>
<keyword evidence="1" id="KW-0812">Transmembrane</keyword>
<organism evidence="2 3">
    <name type="scientific">Panicum virgatum</name>
    <name type="common">Blackwell switchgrass</name>
    <dbReference type="NCBI Taxonomy" id="38727"/>
    <lineage>
        <taxon>Eukaryota</taxon>
        <taxon>Viridiplantae</taxon>
        <taxon>Streptophyta</taxon>
        <taxon>Embryophyta</taxon>
        <taxon>Tracheophyta</taxon>
        <taxon>Spermatophyta</taxon>
        <taxon>Magnoliopsida</taxon>
        <taxon>Liliopsida</taxon>
        <taxon>Poales</taxon>
        <taxon>Poaceae</taxon>
        <taxon>PACMAD clade</taxon>
        <taxon>Panicoideae</taxon>
        <taxon>Panicodae</taxon>
        <taxon>Paniceae</taxon>
        <taxon>Panicinae</taxon>
        <taxon>Panicum</taxon>
        <taxon>Panicum sect. Hiantes</taxon>
    </lineage>
</organism>
<gene>
    <name evidence="2" type="ORF">PVAP13_6NG201509</name>
</gene>
<keyword evidence="3" id="KW-1185">Reference proteome</keyword>
<evidence type="ECO:0000313" key="3">
    <source>
        <dbReference type="Proteomes" id="UP000823388"/>
    </source>
</evidence>